<dbReference type="GO" id="GO:0003680">
    <property type="term" value="F:minor groove of adenine-thymine-rich DNA binding"/>
    <property type="evidence" value="ECO:0007669"/>
    <property type="project" value="TreeGrafter"/>
</dbReference>
<dbReference type="AlphaFoldDB" id="A0A516V7J4"/>
<dbReference type="PANTHER" id="PTHR38097:SF2">
    <property type="entry name" value="DNA-BINDING PROTEIN STPA"/>
    <property type="match status" value="1"/>
</dbReference>
<keyword evidence="4" id="KW-0238">DNA-binding</keyword>
<evidence type="ECO:0000256" key="5">
    <source>
        <dbReference type="SAM" id="MobiDB-lite"/>
    </source>
</evidence>
<proteinExistence type="inferred from homology"/>
<gene>
    <name evidence="7" type="ORF">FNZ56_11410</name>
</gene>
<dbReference type="InterPro" id="IPR027444">
    <property type="entry name" value="H-NS_C_dom"/>
</dbReference>
<name>A0A516V7J4_9GAMM</name>
<evidence type="ECO:0000313" key="7">
    <source>
        <dbReference type="EMBL" id="QDQ74444.1"/>
    </source>
</evidence>
<dbReference type="Proteomes" id="UP000315891">
    <property type="component" value="Chromosome"/>
</dbReference>
<dbReference type="GO" id="GO:0005829">
    <property type="term" value="C:cytosol"/>
    <property type="evidence" value="ECO:0007669"/>
    <property type="project" value="TreeGrafter"/>
</dbReference>
<dbReference type="EMBL" id="CP041742">
    <property type="protein sequence ID" value="QDQ74444.1"/>
    <property type="molecule type" value="Genomic_DNA"/>
</dbReference>
<organism evidence="7 8">
    <name type="scientific">Pseudoluteimonas lycopersici</name>
    <dbReference type="NCBI Taxonomy" id="1324796"/>
    <lineage>
        <taxon>Bacteria</taxon>
        <taxon>Pseudomonadati</taxon>
        <taxon>Pseudomonadota</taxon>
        <taxon>Gammaproteobacteria</taxon>
        <taxon>Lysobacterales</taxon>
        <taxon>Lysobacteraceae</taxon>
        <taxon>Pseudoluteimonas</taxon>
    </lineage>
</organism>
<dbReference type="Gene3D" id="4.10.430.10">
    <property type="entry name" value="Histone-like protein H-NS, C-terminal domain"/>
    <property type="match status" value="1"/>
</dbReference>
<sequence>MSIDLEGLSAKQLEAVIAKAKKRKDALSKRKPIAAVRKKLIALAKADGYSIAELFGDEANANATSAPAAKRGARKSTKGRTLGKVAPKYRNPDNPKETWSGRGMQPRWLAEQVKRGKSAADFLISAKPTPKPQVAGRRVVKAADA</sequence>
<evidence type="ECO:0000313" key="8">
    <source>
        <dbReference type="Proteomes" id="UP000315891"/>
    </source>
</evidence>
<evidence type="ECO:0000256" key="2">
    <source>
        <dbReference type="ARBA" id="ARBA00010610"/>
    </source>
</evidence>
<dbReference type="GO" id="GO:0032993">
    <property type="term" value="C:protein-DNA complex"/>
    <property type="evidence" value="ECO:0007669"/>
    <property type="project" value="TreeGrafter"/>
</dbReference>
<dbReference type="Pfam" id="PF00816">
    <property type="entry name" value="Histone_HNS"/>
    <property type="match status" value="1"/>
</dbReference>
<comment type="similarity">
    <text evidence="2">Belongs to the histone-like protein H-NS family.</text>
</comment>
<dbReference type="OrthoDB" id="5297879at2"/>
<comment type="subcellular location">
    <subcellularLocation>
        <location evidence="1">Cytoplasm</location>
        <location evidence="1">Nucleoid</location>
    </subcellularLocation>
</comment>
<dbReference type="RefSeq" id="WP_143879953.1">
    <property type="nucleotide sequence ID" value="NZ_BAABLZ010000001.1"/>
</dbReference>
<evidence type="ECO:0000256" key="4">
    <source>
        <dbReference type="ARBA" id="ARBA00023125"/>
    </source>
</evidence>
<dbReference type="PANTHER" id="PTHR38097">
    <property type="match status" value="1"/>
</dbReference>
<dbReference type="GO" id="GO:0001217">
    <property type="term" value="F:DNA-binding transcription repressor activity"/>
    <property type="evidence" value="ECO:0007669"/>
    <property type="project" value="TreeGrafter"/>
</dbReference>
<dbReference type="InterPro" id="IPR037150">
    <property type="entry name" value="H-NS_C_dom_sf"/>
</dbReference>
<feature type="domain" description="DNA-binding protein H-NS-like C-terminal" evidence="6">
    <location>
        <begin position="77"/>
        <end position="124"/>
    </location>
</feature>
<dbReference type="GO" id="GO:0009295">
    <property type="term" value="C:nucleoid"/>
    <property type="evidence" value="ECO:0007669"/>
    <property type="project" value="UniProtKB-SubCell"/>
</dbReference>
<keyword evidence="8" id="KW-1185">Reference proteome</keyword>
<dbReference type="SMART" id="SM00528">
    <property type="entry name" value="HNS"/>
    <property type="match status" value="1"/>
</dbReference>
<feature type="region of interest" description="Disordered" evidence="5">
    <location>
        <begin position="63"/>
        <end position="105"/>
    </location>
</feature>
<dbReference type="SUPFAM" id="SSF81273">
    <property type="entry name" value="H-NS histone-like proteins"/>
    <property type="match status" value="1"/>
</dbReference>
<evidence type="ECO:0000259" key="6">
    <source>
        <dbReference type="SMART" id="SM00528"/>
    </source>
</evidence>
<accession>A0A516V7J4</accession>
<protein>
    <submittedName>
        <fullName evidence="7">H-NS histone family protein</fullName>
    </submittedName>
</protein>
<evidence type="ECO:0000256" key="1">
    <source>
        <dbReference type="ARBA" id="ARBA00004453"/>
    </source>
</evidence>
<dbReference type="GO" id="GO:0000976">
    <property type="term" value="F:transcription cis-regulatory region binding"/>
    <property type="evidence" value="ECO:0007669"/>
    <property type="project" value="TreeGrafter"/>
</dbReference>
<keyword evidence="3" id="KW-0963">Cytoplasm</keyword>
<dbReference type="GO" id="GO:0003681">
    <property type="term" value="F:bent DNA binding"/>
    <property type="evidence" value="ECO:0007669"/>
    <property type="project" value="TreeGrafter"/>
</dbReference>
<evidence type="ECO:0000256" key="3">
    <source>
        <dbReference type="ARBA" id="ARBA00022490"/>
    </source>
</evidence>
<reference evidence="7 8" key="1">
    <citation type="submission" date="2019-07" db="EMBL/GenBank/DDBJ databases">
        <title>Lysobacter weifangensis sp. nov., isolated from bensulfuron-methyl contaminated farmland soil.</title>
        <authorList>
            <person name="Zhao H."/>
        </authorList>
    </citation>
    <scope>NUCLEOTIDE SEQUENCE [LARGE SCALE GENOMIC DNA]</scope>
    <source>
        <strain evidence="7 8">CC-Bw-6</strain>
    </source>
</reference>